<dbReference type="InterPro" id="IPR008220">
    <property type="entry name" value="HAT_MetX-like"/>
</dbReference>
<evidence type="ECO:0000313" key="2">
    <source>
        <dbReference type="Proteomes" id="UP001201980"/>
    </source>
</evidence>
<dbReference type="PANTHER" id="PTHR32268">
    <property type="entry name" value="HOMOSERINE O-ACETYLTRANSFERASE"/>
    <property type="match status" value="1"/>
</dbReference>
<comment type="caution">
    <text evidence="1">The sequence shown here is derived from an EMBL/GenBank/DDBJ whole genome shotgun (WGS) entry which is preliminary data.</text>
</comment>
<sequence length="103" mass="11381">DPDDVLVMMRTWQLGDISASREFGHDIGRALANIKCIVMVAPSETDLYVPPEDSEKEVKAMGMGPARLEVVPSIWGRWAGGDGSLDDWKFLDEKMGNLFLGEV</sequence>
<dbReference type="EMBL" id="JAKWBI020000132">
    <property type="protein sequence ID" value="KAJ2901905.1"/>
    <property type="molecule type" value="Genomic_DNA"/>
</dbReference>
<organism evidence="1 2">
    <name type="scientific">Zalerion maritima</name>
    <dbReference type="NCBI Taxonomy" id="339359"/>
    <lineage>
        <taxon>Eukaryota</taxon>
        <taxon>Fungi</taxon>
        <taxon>Dikarya</taxon>
        <taxon>Ascomycota</taxon>
        <taxon>Pezizomycotina</taxon>
        <taxon>Sordariomycetes</taxon>
        <taxon>Lulworthiomycetidae</taxon>
        <taxon>Lulworthiales</taxon>
        <taxon>Lulworthiaceae</taxon>
        <taxon>Zalerion</taxon>
    </lineage>
</organism>
<evidence type="ECO:0000313" key="1">
    <source>
        <dbReference type="EMBL" id="KAJ2901905.1"/>
    </source>
</evidence>
<dbReference type="Gene3D" id="3.40.50.1820">
    <property type="entry name" value="alpha/beta hydrolase"/>
    <property type="match status" value="1"/>
</dbReference>
<keyword evidence="2" id="KW-1185">Reference proteome</keyword>
<dbReference type="SUPFAM" id="SSF53474">
    <property type="entry name" value="alpha/beta-Hydrolases"/>
    <property type="match status" value="1"/>
</dbReference>
<gene>
    <name evidence="1" type="ORF">MKZ38_001257</name>
</gene>
<reference evidence="1" key="1">
    <citation type="submission" date="2022-07" db="EMBL/GenBank/DDBJ databases">
        <title>Draft genome sequence of Zalerion maritima ATCC 34329, a (micro)plastics degrading marine fungus.</title>
        <authorList>
            <person name="Paco A."/>
            <person name="Goncalves M.F.M."/>
            <person name="Rocha-Santos T.A.P."/>
            <person name="Alves A."/>
        </authorList>
    </citation>
    <scope>NUCLEOTIDE SEQUENCE</scope>
    <source>
        <strain evidence="1">ATCC 34329</strain>
    </source>
</reference>
<accession>A0AAD5WTD0</accession>
<protein>
    <submittedName>
        <fullName evidence="1">Homoserine acetyltransferase family protein</fullName>
    </submittedName>
</protein>
<name>A0AAD5WTD0_9PEZI</name>
<dbReference type="InterPro" id="IPR029058">
    <property type="entry name" value="AB_hydrolase_fold"/>
</dbReference>
<dbReference type="PANTHER" id="PTHR32268:SF15">
    <property type="entry name" value="HOMOSERINE ACETYLTRANSFERASE FAMILY PROTEIN (AFU_ORTHOLOGUE AFUA_1G15350)"/>
    <property type="match status" value="1"/>
</dbReference>
<dbReference type="AlphaFoldDB" id="A0AAD5WTD0"/>
<feature type="non-terminal residue" evidence="1">
    <location>
        <position position="1"/>
    </location>
</feature>
<dbReference type="GO" id="GO:0016747">
    <property type="term" value="F:acyltransferase activity, transferring groups other than amino-acyl groups"/>
    <property type="evidence" value="ECO:0007669"/>
    <property type="project" value="InterPro"/>
</dbReference>
<dbReference type="Proteomes" id="UP001201980">
    <property type="component" value="Unassembled WGS sequence"/>
</dbReference>
<proteinExistence type="predicted"/>